<evidence type="ECO:0000313" key="2">
    <source>
        <dbReference type="Proteomes" id="UP000299102"/>
    </source>
</evidence>
<organism evidence="1 2">
    <name type="scientific">Eumeta variegata</name>
    <name type="common">Bagworm moth</name>
    <name type="synonym">Eumeta japonica</name>
    <dbReference type="NCBI Taxonomy" id="151549"/>
    <lineage>
        <taxon>Eukaryota</taxon>
        <taxon>Metazoa</taxon>
        <taxon>Ecdysozoa</taxon>
        <taxon>Arthropoda</taxon>
        <taxon>Hexapoda</taxon>
        <taxon>Insecta</taxon>
        <taxon>Pterygota</taxon>
        <taxon>Neoptera</taxon>
        <taxon>Endopterygota</taxon>
        <taxon>Lepidoptera</taxon>
        <taxon>Glossata</taxon>
        <taxon>Ditrysia</taxon>
        <taxon>Tineoidea</taxon>
        <taxon>Psychidae</taxon>
        <taxon>Oiketicinae</taxon>
        <taxon>Eumeta</taxon>
    </lineage>
</organism>
<name>A0A4C1SR58_EUMVA</name>
<accession>A0A4C1SR58</accession>
<dbReference type="EMBL" id="BGZK01000011">
    <property type="protein sequence ID" value="GBP03680.1"/>
    <property type="molecule type" value="Genomic_DNA"/>
</dbReference>
<reference evidence="1 2" key="1">
    <citation type="journal article" date="2019" name="Commun. Biol.">
        <title>The bagworm genome reveals a unique fibroin gene that provides high tensile strength.</title>
        <authorList>
            <person name="Kono N."/>
            <person name="Nakamura H."/>
            <person name="Ohtoshi R."/>
            <person name="Tomita M."/>
            <person name="Numata K."/>
            <person name="Arakawa K."/>
        </authorList>
    </citation>
    <scope>NUCLEOTIDE SEQUENCE [LARGE SCALE GENOMIC DNA]</scope>
</reference>
<keyword evidence="2" id="KW-1185">Reference proteome</keyword>
<comment type="caution">
    <text evidence="1">The sequence shown here is derived from an EMBL/GenBank/DDBJ whole genome shotgun (WGS) entry which is preliminary data.</text>
</comment>
<gene>
    <name evidence="1" type="ORF">EVAR_2426_1</name>
</gene>
<sequence>MSVTYGLTDEHDETIRVPCLRFWPGNLKRLKYILGYFALPAPRRETGRCDTRALYRRYVAKRKRPSPGGTDAREPLHNYRLYQPVVGKDDCLEIALRTERWECIRSGTLYM</sequence>
<proteinExistence type="predicted"/>
<evidence type="ECO:0000313" key="1">
    <source>
        <dbReference type="EMBL" id="GBP03680.1"/>
    </source>
</evidence>
<dbReference type="AlphaFoldDB" id="A0A4C1SR58"/>
<dbReference type="Proteomes" id="UP000299102">
    <property type="component" value="Unassembled WGS sequence"/>
</dbReference>
<protein>
    <submittedName>
        <fullName evidence="1">Uncharacterized protein</fullName>
    </submittedName>
</protein>